<accession>A0A843WG97</accession>
<dbReference type="EMBL" id="NMUH01004196">
    <property type="protein sequence ID" value="MQM08739.1"/>
    <property type="molecule type" value="Genomic_DNA"/>
</dbReference>
<comment type="caution">
    <text evidence="1">The sequence shown here is derived from an EMBL/GenBank/DDBJ whole genome shotgun (WGS) entry which is preliminary data.</text>
</comment>
<keyword evidence="2" id="KW-1185">Reference proteome</keyword>
<name>A0A843WG97_COLES</name>
<reference evidence="1" key="1">
    <citation type="submission" date="2017-07" db="EMBL/GenBank/DDBJ databases">
        <title>Taro Niue Genome Assembly and Annotation.</title>
        <authorList>
            <person name="Atibalentja N."/>
            <person name="Keating K."/>
            <person name="Fields C.J."/>
        </authorList>
    </citation>
    <scope>NUCLEOTIDE SEQUENCE</scope>
    <source>
        <strain evidence="1">Niue_2</strain>
        <tissue evidence="1">Leaf</tissue>
    </source>
</reference>
<dbReference type="OrthoDB" id="339325at2759"/>
<evidence type="ECO:0000313" key="2">
    <source>
        <dbReference type="Proteomes" id="UP000652761"/>
    </source>
</evidence>
<organism evidence="1 2">
    <name type="scientific">Colocasia esculenta</name>
    <name type="common">Wild taro</name>
    <name type="synonym">Arum esculentum</name>
    <dbReference type="NCBI Taxonomy" id="4460"/>
    <lineage>
        <taxon>Eukaryota</taxon>
        <taxon>Viridiplantae</taxon>
        <taxon>Streptophyta</taxon>
        <taxon>Embryophyta</taxon>
        <taxon>Tracheophyta</taxon>
        <taxon>Spermatophyta</taxon>
        <taxon>Magnoliopsida</taxon>
        <taxon>Liliopsida</taxon>
        <taxon>Araceae</taxon>
        <taxon>Aroideae</taxon>
        <taxon>Colocasieae</taxon>
        <taxon>Colocasia</taxon>
    </lineage>
</organism>
<dbReference type="Proteomes" id="UP000652761">
    <property type="component" value="Unassembled WGS sequence"/>
</dbReference>
<sequence length="60" mass="6660">MAASENANLLPIGRQQTYARFNYTRNMRIHVARDLKPSVLEANSSNNLKGTGACDIQLPK</sequence>
<protein>
    <submittedName>
        <fullName evidence="1">Uncharacterized protein</fullName>
    </submittedName>
</protein>
<proteinExistence type="predicted"/>
<gene>
    <name evidence="1" type="ORF">Taro_041603</name>
</gene>
<evidence type="ECO:0000313" key="1">
    <source>
        <dbReference type="EMBL" id="MQM08739.1"/>
    </source>
</evidence>
<dbReference type="AlphaFoldDB" id="A0A843WG97"/>